<dbReference type="Proteomes" id="UP000542353">
    <property type="component" value="Unassembled WGS sequence"/>
</dbReference>
<gene>
    <name evidence="3" type="ORF">HNR60_000916</name>
</gene>
<dbReference type="EC" id="1.1.1.81" evidence="3"/>
<accession>A0A7W8DXF3</accession>
<dbReference type="GO" id="GO:0005737">
    <property type="term" value="C:cytoplasm"/>
    <property type="evidence" value="ECO:0007669"/>
    <property type="project" value="TreeGrafter"/>
</dbReference>
<dbReference type="InterPro" id="IPR007835">
    <property type="entry name" value="MOFRL"/>
</dbReference>
<dbReference type="SUPFAM" id="SSF82544">
    <property type="entry name" value="GckA/TtuD-like"/>
    <property type="match status" value="1"/>
</dbReference>
<dbReference type="InterPro" id="IPR037035">
    <property type="entry name" value="GK-like_C_sf"/>
</dbReference>
<dbReference type="PANTHER" id="PTHR12227">
    <property type="entry name" value="GLYCERATE KINASE"/>
    <property type="match status" value="1"/>
</dbReference>
<keyword evidence="3" id="KW-0560">Oxidoreductase</keyword>
<evidence type="ECO:0000259" key="1">
    <source>
        <dbReference type="Pfam" id="PF05161"/>
    </source>
</evidence>
<keyword evidence="4" id="KW-1185">Reference proteome</keyword>
<dbReference type="InterPro" id="IPR038614">
    <property type="entry name" value="GK_N_sf"/>
</dbReference>
<dbReference type="EMBL" id="JACHIH010000003">
    <property type="protein sequence ID" value="MBB5046174.1"/>
    <property type="molecule type" value="Genomic_DNA"/>
</dbReference>
<evidence type="ECO:0000313" key="4">
    <source>
        <dbReference type="Proteomes" id="UP000542353"/>
    </source>
</evidence>
<keyword evidence="3" id="KW-0670">Pyruvate</keyword>
<dbReference type="Gene3D" id="3.40.1480.10">
    <property type="entry name" value="MOFRL domain"/>
    <property type="match status" value="1"/>
</dbReference>
<dbReference type="AlphaFoldDB" id="A0A7W8DXF3"/>
<name>A0A7W8DXF3_9BRAD</name>
<sequence length="436" mass="43518">MSDVTSARSWTEAEARNALRQIFDAAVASAEPGAAVLRHLPHKPKGRCVVVGAGKAAAAMAAAVDAAWPDVDLSGVVVTRHGQGGSAGRIKVLEAAHPTPDAGSEQAARNILAAVQGLGPDDLVIALISGGGSALMVLPGGTMTLAEKQSVNKSLLASGATIVEMNAVRKHLSAIKGGRLALAAHPARVVTLAISDIPGDDPAAIASGPTVADPSTLAEVRDIIARYQLDLPASALAILDAGTETPKALDANNSVRIIAAPSLALAAAADAATKAGLTPLILGDAIEGESRELGIVMAGIARSVRLHGHPVKAPAVLLSGGETTVTIGKGPAGRGGRNTEFLLGFAIAMAGEADVFALAGDSDGIDGTEDAAGAIVTPDTLSRARAAGLDPRGVLAAHDSYGLFDAIGDLVRTGPTGTNVNDIRAVLIGRGAPSAD</sequence>
<dbReference type="GO" id="GO:0008887">
    <property type="term" value="F:glycerate kinase activity"/>
    <property type="evidence" value="ECO:0007669"/>
    <property type="project" value="InterPro"/>
</dbReference>
<proteinExistence type="predicted"/>
<comment type="caution">
    <text evidence="3">The sequence shown here is derived from an EMBL/GenBank/DDBJ whole genome shotgun (WGS) entry which is preliminary data.</text>
</comment>
<dbReference type="InterPro" id="IPR025286">
    <property type="entry name" value="MOFRL_assoc_dom"/>
</dbReference>
<feature type="domain" description="MOFRL-associated" evidence="2">
    <location>
        <begin position="19"/>
        <end position="239"/>
    </location>
</feature>
<dbReference type="InterPro" id="IPR039760">
    <property type="entry name" value="MOFRL_protein"/>
</dbReference>
<evidence type="ECO:0000313" key="3">
    <source>
        <dbReference type="EMBL" id="MBB5046174.1"/>
    </source>
</evidence>
<dbReference type="PANTHER" id="PTHR12227:SF0">
    <property type="entry name" value="GLYCERATE KINASE"/>
    <property type="match status" value="1"/>
</dbReference>
<protein>
    <submittedName>
        <fullName evidence="3">Hydroxypyruvate reductase</fullName>
        <ecNumber evidence="3">1.1.1.81</ecNumber>
    </submittedName>
</protein>
<reference evidence="3 4" key="1">
    <citation type="submission" date="2020-08" db="EMBL/GenBank/DDBJ databases">
        <title>Genomic Encyclopedia of Type Strains, Phase IV (KMG-IV): sequencing the most valuable type-strain genomes for metagenomic binning, comparative biology and taxonomic classification.</title>
        <authorList>
            <person name="Goeker M."/>
        </authorList>
    </citation>
    <scope>NUCLEOTIDE SEQUENCE [LARGE SCALE GENOMIC DNA]</scope>
    <source>
        <strain evidence="3 4">DSM 12706</strain>
    </source>
</reference>
<dbReference type="RefSeq" id="WP_184254761.1">
    <property type="nucleotide sequence ID" value="NZ_JACHIH010000003.1"/>
</dbReference>
<dbReference type="Pfam" id="PF05161">
    <property type="entry name" value="MOFRL"/>
    <property type="match status" value="1"/>
</dbReference>
<dbReference type="Pfam" id="PF13660">
    <property type="entry name" value="DUF4147"/>
    <property type="match status" value="1"/>
</dbReference>
<feature type="domain" description="MOFRL" evidence="1">
    <location>
        <begin position="316"/>
        <end position="422"/>
    </location>
</feature>
<organism evidence="3 4">
    <name type="scientific">Rhodopseudomonas rhenobacensis</name>
    <dbReference type="NCBI Taxonomy" id="87461"/>
    <lineage>
        <taxon>Bacteria</taxon>
        <taxon>Pseudomonadati</taxon>
        <taxon>Pseudomonadota</taxon>
        <taxon>Alphaproteobacteria</taxon>
        <taxon>Hyphomicrobiales</taxon>
        <taxon>Nitrobacteraceae</taxon>
        <taxon>Rhodopseudomonas</taxon>
    </lineage>
</organism>
<dbReference type="Gene3D" id="3.40.50.10180">
    <property type="entry name" value="Glycerate kinase, MOFRL-like N-terminal domain"/>
    <property type="match status" value="1"/>
</dbReference>
<dbReference type="GO" id="GO:0016618">
    <property type="term" value="F:hydroxypyruvate reductase [NAD(P)H] activity"/>
    <property type="evidence" value="ECO:0007669"/>
    <property type="project" value="UniProtKB-EC"/>
</dbReference>
<evidence type="ECO:0000259" key="2">
    <source>
        <dbReference type="Pfam" id="PF13660"/>
    </source>
</evidence>